<feature type="region of interest" description="Disordered" evidence="1">
    <location>
        <begin position="360"/>
        <end position="411"/>
    </location>
</feature>
<evidence type="ECO:0000313" key="5">
    <source>
        <dbReference type="WBParaSite" id="nRc.2.0.1.t25277-RA"/>
    </source>
</evidence>
<feature type="region of interest" description="Disordered" evidence="1">
    <location>
        <begin position="503"/>
        <end position="535"/>
    </location>
</feature>
<evidence type="ECO:0000256" key="1">
    <source>
        <dbReference type="SAM" id="MobiDB-lite"/>
    </source>
</evidence>
<name>A0A915JGP3_ROMCU</name>
<dbReference type="Proteomes" id="UP000887565">
    <property type="component" value="Unplaced"/>
</dbReference>
<dbReference type="WBParaSite" id="nRc.2.0.1.t25277-RA">
    <property type="protein sequence ID" value="nRc.2.0.1.t25277-RA"/>
    <property type="gene ID" value="nRc.2.0.1.g25277"/>
</dbReference>
<feature type="region of interest" description="Disordered" evidence="1">
    <location>
        <begin position="446"/>
        <end position="479"/>
    </location>
</feature>
<evidence type="ECO:0000256" key="2">
    <source>
        <dbReference type="SAM" id="Phobius"/>
    </source>
</evidence>
<accession>A0A915JGP3</accession>
<organism evidence="4 5">
    <name type="scientific">Romanomermis culicivorax</name>
    <name type="common">Nematode worm</name>
    <dbReference type="NCBI Taxonomy" id="13658"/>
    <lineage>
        <taxon>Eukaryota</taxon>
        <taxon>Metazoa</taxon>
        <taxon>Ecdysozoa</taxon>
        <taxon>Nematoda</taxon>
        <taxon>Enoplea</taxon>
        <taxon>Dorylaimia</taxon>
        <taxon>Mermithida</taxon>
        <taxon>Mermithoidea</taxon>
        <taxon>Mermithidae</taxon>
        <taxon>Romanomermis</taxon>
    </lineage>
</organism>
<sequence>MFRGLFAHIFLFVIILRHSFCTIFVESSIQRCDELDGAPYCRPSLWSTNSLNVIFGRLHHDSNGSKRKIKESNDLVDQVSNFIKEYLIPSRNVLSLDVSIGDANTLVQKRSVTTDNRNHSSLNRMAKLLYIIRKESWPNKTDMLNGIIATEFNDTCSNDQECQEEIDLWESRGAFVFLAALSPPRTNQTNFNSKYRKQFFYDPTVDYLRSFALRVASCICYHVDPRNGLIDLSRAIHQGDNVSVQYFASNGNLQSMSVKLDQGDSYLSEDFYAIMQSTTRSGNNWKLKKNKVPNYQNNTDLEKDKNSTHQKFFNKNATSTTLNLIIMDSRKTFPITATSPTASKSSTFSTTLTSSINLSTATTPSTVSSTTMTSSTHSSTTMTSPTDISVTMTSSKDSSTSMTSSTPTITTSGFSTTMTSSTFWPASNTSSKISTNGNNNSVVNFDYNYDNDKNESSGNGNDFSTADDGEKGKKSPPSTTLVHFDKNFSNFFAGDFFTIPEQEMPGNFGRKTSPAEKNRGGIGRPEGLAGGGDDSEDDDVLPAAWSLQLLIGFLTILMISLMIFFIVVYADNSRKYKL</sequence>
<evidence type="ECO:0000313" key="4">
    <source>
        <dbReference type="Proteomes" id="UP000887565"/>
    </source>
</evidence>
<feature type="compositionally biased region" description="Gly residues" evidence="1">
    <location>
        <begin position="520"/>
        <end position="532"/>
    </location>
</feature>
<dbReference type="AlphaFoldDB" id="A0A915JGP3"/>
<keyword evidence="3" id="KW-0732">Signal</keyword>
<evidence type="ECO:0000256" key="3">
    <source>
        <dbReference type="SAM" id="SignalP"/>
    </source>
</evidence>
<feature type="chain" id="PRO_5036758000" evidence="3">
    <location>
        <begin position="22"/>
        <end position="578"/>
    </location>
</feature>
<keyword evidence="2" id="KW-0472">Membrane</keyword>
<reference evidence="5" key="1">
    <citation type="submission" date="2022-11" db="UniProtKB">
        <authorList>
            <consortium name="WormBaseParasite"/>
        </authorList>
    </citation>
    <scope>IDENTIFICATION</scope>
</reference>
<protein>
    <submittedName>
        <fullName evidence="5">Uncharacterized protein</fullName>
    </submittedName>
</protein>
<keyword evidence="2" id="KW-0812">Transmembrane</keyword>
<feature type="signal peptide" evidence="3">
    <location>
        <begin position="1"/>
        <end position="21"/>
    </location>
</feature>
<feature type="transmembrane region" description="Helical" evidence="2">
    <location>
        <begin position="545"/>
        <end position="570"/>
    </location>
</feature>
<keyword evidence="4" id="KW-1185">Reference proteome</keyword>
<keyword evidence="2" id="KW-1133">Transmembrane helix</keyword>
<proteinExistence type="predicted"/>